<organism evidence="2 3">
    <name type="scientific">Dactylellina haptotyla (strain CBS 200.50)</name>
    <name type="common">Nematode-trapping fungus</name>
    <name type="synonym">Monacrosporium haptotylum</name>
    <dbReference type="NCBI Taxonomy" id="1284197"/>
    <lineage>
        <taxon>Eukaryota</taxon>
        <taxon>Fungi</taxon>
        <taxon>Dikarya</taxon>
        <taxon>Ascomycota</taxon>
        <taxon>Pezizomycotina</taxon>
        <taxon>Orbiliomycetes</taxon>
        <taxon>Orbiliales</taxon>
        <taxon>Orbiliaceae</taxon>
        <taxon>Dactylellina</taxon>
    </lineage>
</organism>
<feature type="compositionally biased region" description="Acidic residues" evidence="1">
    <location>
        <begin position="242"/>
        <end position="252"/>
    </location>
</feature>
<name>S8ASC5_DACHA</name>
<feature type="region of interest" description="Disordered" evidence="1">
    <location>
        <begin position="239"/>
        <end position="365"/>
    </location>
</feature>
<dbReference type="EMBL" id="AQGS01000003">
    <property type="protein sequence ID" value="EPS45870.1"/>
    <property type="molecule type" value="Genomic_DNA"/>
</dbReference>
<proteinExistence type="predicted"/>
<dbReference type="AlphaFoldDB" id="S8ASC5"/>
<gene>
    <name evidence="2" type="ORF">H072_175</name>
</gene>
<reference evidence="3" key="2">
    <citation type="submission" date="2013-04" db="EMBL/GenBank/DDBJ databases">
        <title>Genomic mechanisms accounting for the adaptation to parasitism in nematode-trapping fungi.</title>
        <authorList>
            <person name="Ahren D.G."/>
        </authorList>
    </citation>
    <scope>NUCLEOTIDE SEQUENCE [LARGE SCALE GENOMIC DNA]</scope>
    <source>
        <strain evidence="3">CBS 200.50</strain>
    </source>
</reference>
<evidence type="ECO:0000313" key="2">
    <source>
        <dbReference type="EMBL" id="EPS45870.1"/>
    </source>
</evidence>
<dbReference type="Proteomes" id="UP000015100">
    <property type="component" value="Unassembled WGS sequence"/>
</dbReference>
<comment type="caution">
    <text evidence="2">The sequence shown here is derived from an EMBL/GenBank/DDBJ whole genome shotgun (WGS) entry which is preliminary data.</text>
</comment>
<feature type="compositionally biased region" description="Acidic residues" evidence="1">
    <location>
        <begin position="341"/>
        <end position="354"/>
    </location>
</feature>
<keyword evidence="3" id="KW-1185">Reference proteome</keyword>
<feature type="compositionally biased region" description="Acidic residues" evidence="1">
    <location>
        <begin position="269"/>
        <end position="287"/>
    </location>
</feature>
<evidence type="ECO:0008006" key="4">
    <source>
        <dbReference type="Google" id="ProtNLM"/>
    </source>
</evidence>
<feature type="compositionally biased region" description="Low complexity" evidence="1">
    <location>
        <begin position="288"/>
        <end position="297"/>
    </location>
</feature>
<sequence>MSQKISPSTSASNRSQRLRNRLHQLFLHVIPFATHQEELTFLIPPPSPVPSSIIVQPALSRTGSDYRFNEEELALQPSGLCTPDNTPAAPAAYIDGAVIPSSTRGGRGTDERLYDAYDILGLNQYSGGSGSTTNSAEEEGEWNSRGEEYTGYTPAEERACRPQHLNGRHAHLHFGDTYPTAGSLLPSREDEEDDACSYMGGYHDDVENTREREYRQQREWERVQYDTFLLFQQAEGGADGYGYEDTDGDETMAESCVGDLPSPYYRDIDLDDMDRDDDDDLESDEESGGSSDGYLSSTAFGDASGSNSGSSSSSSSYPSSGYFSSTDEEGGGQGMGVLVDDVMEEEEEEEEEDLYTVMPPVETRC</sequence>
<evidence type="ECO:0000313" key="3">
    <source>
        <dbReference type="Proteomes" id="UP000015100"/>
    </source>
</evidence>
<dbReference type="HOGENOM" id="CLU_758676_0_0_1"/>
<reference evidence="2 3" key="1">
    <citation type="journal article" date="2013" name="PLoS Genet.">
        <title>Genomic mechanisms accounting for the adaptation to parasitism in nematode-trapping fungi.</title>
        <authorList>
            <person name="Meerupati T."/>
            <person name="Andersson K.M."/>
            <person name="Friman E."/>
            <person name="Kumar D."/>
            <person name="Tunlid A."/>
            <person name="Ahren D."/>
        </authorList>
    </citation>
    <scope>NUCLEOTIDE SEQUENCE [LARGE SCALE GENOMIC DNA]</scope>
    <source>
        <strain evidence="2 3">CBS 200.50</strain>
    </source>
</reference>
<accession>S8ASC5</accession>
<feature type="compositionally biased region" description="Low complexity" evidence="1">
    <location>
        <begin position="304"/>
        <end position="325"/>
    </location>
</feature>
<protein>
    <recommendedName>
        <fullName evidence="4">Transcription factor Iwr1 domain-containing protein</fullName>
    </recommendedName>
</protein>
<evidence type="ECO:0000256" key="1">
    <source>
        <dbReference type="SAM" id="MobiDB-lite"/>
    </source>
</evidence>